<dbReference type="AlphaFoldDB" id="A0AAD7AM02"/>
<comment type="caution">
    <text evidence="2">The sequence shown here is derived from an EMBL/GenBank/DDBJ whole genome shotgun (WGS) entry which is preliminary data.</text>
</comment>
<sequence>MEKQSPFHNHRPFSYNSARGPIRENWHRKRPAHSELIPDSPEETCGIHQPESTSGFQTHQFILVLAINAIEGTCNSLTSQATREFWPFSRVVIRMTIREPTGLAKQNVERASIVNVNENLCRAGAGRIRPHRIIAGAFPNSVLFAYMYIFLGKETSNFVATFADGHRKASFSVTLSTSADGDD</sequence>
<protein>
    <submittedName>
        <fullName evidence="2">Uncharacterized protein</fullName>
    </submittedName>
</protein>
<organism evidence="2 3">
    <name type="scientific">Mycena albidolilacea</name>
    <dbReference type="NCBI Taxonomy" id="1033008"/>
    <lineage>
        <taxon>Eukaryota</taxon>
        <taxon>Fungi</taxon>
        <taxon>Dikarya</taxon>
        <taxon>Basidiomycota</taxon>
        <taxon>Agaricomycotina</taxon>
        <taxon>Agaricomycetes</taxon>
        <taxon>Agaricomycetidae</taxon>
        <taxon>Agaricales</taxon>
        <taxon>Marasmiineae</taxon>
        <taxon>Mycenaceae</taxon>
        <taxon>Mycena</taxon>
    </lineage>
</organism>
<reference evidence="2" key="1">
    <citation type="submission" date="2023-03" db="EMBL/GenBank/DDBJ databases">
        <title>Massive genome expansion in bonnet fungi (Mycena s.s.) driven by repeated elements and novel gene families across ecological guilds.</title>
        <authorList>
            <consortium name="Lawrence Berkeley National Laboratory"/>
            <person name="Harder C.B."/>
            <person name="Miyauchi S."/>
            <person name="Viragh M."/>
            <person name="Kuo A."/>
            <person name="Thoen E."/>
            <person name="Andreopoulos B."/>
            <person name="Lu D."/>
            <person name="Skrede I."/>
            <person name="Drula E."/>
            <person name="Henrissat B."/>
            <person name="Morin E."/>
            <person name="Kohler A."/>
            <person name="Barry K."/>
            <person name="LaButti K."/>
            <person name="Morin E."/>
            <person name="Salamov A."/>
            <person name="Lipzen A."/>
            <person name="Mereny Z."/>
            <person name="Hegedus B."/>
            <person name="Baldrian P."/>
            <person name="Stursova M."/>
            <person name="Weitz H."/>
            <person name="Taylor A."/>
            <person name="Grigoriev I.V."/>
            <person name="Nagy L.G."/>
            <person name="Martin F."/>
            <person name="Kauserud H."/>
        </authorList>
    </citation>
    <scope>NUCLEOTIDE SEQUENCE</scope>
    <source>
        <strain evidence="2">CBHHK002</strain>
    </source>
</reference>
<dbReference type="EMBL" id="JARIHO010000004">
    <property type="protein sequence ID" value="KAJ7362635.1"/>
    <property type="molecule type" value="Genomic_DNA"/>
</dbReference>
<dbReference type="Proteomes" id="UP001218218">
    <property type="component" value="Unassembled WGS sequence"/>
</dbReference>
<proteinExistence type="predicted"/>
<evidence type="ECO:0000256" key="1">
    <source>
        <dbReference type="SAM" id="MobiDB-lite"/>
    </source>
</evidence>
<evidence type="ECO:0000313" key="3">
    <source>
        <dbReference type="Proteomes" id="UP001218218"/>
    </source>
</evidence>
<name>A0AAD7AM02_9AGAR</name>
<keyword evidence="3" id="KW-1185">Reference proteome</keyword>
<feature type="region of interest" description="Disordered" evidence="1">
    <location>
        <begin position="1"/>
        <end position="24"/>
    </location>
</feature>
<gene>
    <name evidence="2" type="ORF">DFH08DRAFT_799658</name>
</gene>
<evidence type="ECO:0000313" key="2">
    <source>
        <dbReference type="EMBL" id="KAJ7362635.1"/>
    </source>
</evidence>
<accession>A0AAD7AM02</accession>